<evidence type="ECO:0000313" key="9">
    <source>
        <dbReference type="Proteomes" id="UP000198552"/>
    </source>
</evidence>
<accession>A0A1G9TEE2</accession>
<dbReference type="InterPro" id="IPR036388">
    <property type="entry name" value="WH-like_DNA-bd_sf"/>
</dbReference>
<evidence type="ECO:0000256" key="2">
    <source>
        <dbReference type="ARBA" id="ARBA00023015"/>
    </source>
</evidence>
<dbReference type="EMBL" id="FNHP01000006">
    <property type="protein sequence ID" value="SDM46076.1"/>
    <property type="molecule type" value="Genomic_DNA"/>
</dbReference>
<evidence type="ECO:0000256" key="1">
    <source>
        <dbReference type="ARBA" id="ARBA00010641"/>
    </source>
</evidence>
<evidence type="ECO:0000259" key="6">
    <source>
        <dbReference type="Pfam" id="PF04542"/>
    </source>
</evidence>
<dbReference type="GO" id="GO:0006352">
    <property type="term" value="P:DNA-templated transcription initiation"/>
    <property type="evidence" value="ECO:0007669"/>
    <property type="project" value="InterPro"/>
</dbReference>
<evidence type="ECO:0000259" key="7">
    <source>
        <dbReference type="Pfam" id="PF08281"/>
    </source>
</evidence>
<keyword evidence="9" id="KW-1185">Reference proteome</keyword>
<dbReference type="GO" id="GO:0003677">
    <property type="term" value="F:DNA binding"/>
    <property type="evidence" value="ECO:0007669"/>
    <property type="project" value="UniProtKB-KW"/>
</dbReference>
<dbReference type="InterPro" id="IPR039425">
    <property type="entry name" value="RNA_pol_sigma-70-like"/>
</dbReference>
<dbReference type="InterPro" id="IPR013249">
    <property type="entry name" value="RNA_pol_sigma70_r4_t2"/>
</dbReference>
<keyword evidence="2" id="KW-0805">Transcription regulation</keyword>
<dbReference type="PANTHER" id="PTHR43133:SF8">
    <property type="entry name" value="RNA POLYMERASE SIGMA FACTOR HI_1459-RELATED"/>
    <property type="match status" value="1"/>
</dbReference>
<sequence length="191" mass="21176">MIPTAESRYNQWVREHYRFLLRSAWALTGSRALAEDVVQDCFTSAWRHRDQLRDASLARAWLFQIMRRHALRHLAPQQALVYDDAQAVGALEAQTSPQALDDQLDVVKALARIAPIHREVLVLYYFDDMPTAQMAEALDIAPGTVLSRLARARDALKAALAPPRPGAVDAASADARAAEPSASVIPLRKSL</sequence>
<evidence type="ECO:0000313" key="8">
    <source>
        <dbReference type="EMBL" id="SDM46076.1"/>
    </source>
</evidence>
<dbReference type="STRING" id="1527607.SAMN05428957_10679"/>
<feature type="domain" description="RNA polymerase sigma-70 region 2" evidence="6">
    <location>
        <begin position="13"/>
        <end position="76"/>
    </location>
</feature>
<dbReference type="Pfam" id="PF08281">
    <property type="entry name" value="Sigma70_r4_2"/>
    <property type="match status" value="1"/>
</dbReference>
<protein>
    <submittedName>
        <fullName evidence="8">RNA polymerase sigma-70 factor, ECF subfamily</fullName>
    </submittedName>
</protein>
<keyword evidence="5" id="KW-0804">Transcription</keyword>
<keyword evidence="4" id="KW-0238">DNA-binding</keyword>
<dbReference type="OrthoDB" id="9797134at2"/>
<dbReference type="CDD" id="cd06171">
    <property type="entry name" value="Sigma70_r4"/>
    <property type="match status" value="1"/>
</dbReference>
<dbReference type="Pfam" id="PF04542">
    <property type="entry name" value="Sigma70_r2"/>
    <property type="match status" value="1"/>
</dbReference>
<dbReference type="SUPFAM" id="SSF88946">
    <property type="entry name" value="Sigma2 domain of RNA polymerase sigma factors"/>
    <property type="match status" value="1"/>
</dbReference>
<evidence type="ECO:0000256" key="5">
    <source>
        <dbReference type="ARBA" id="ARBA00023163"/>
    </source>
</evidence>
<dbReference type="Gene3D" id="1.10.1740.10">
    <property type="match status" value="1"/>
</dbReference>
<name>A0A1G9TEE2_9BURK</name>
<organism evidence="8 9">
    <name type="scientific">Oryzisolibacter propanilivorax</name>
    <dbReference type="NCBI Taxonomy" id="1527607"/>
    <lineage>
        <taxon>Bacteria</taxon>
        <taxon>Pseudomonadati</taxon>
        <taxon>Pseudomonadota</taxon>
        <taxon>Betaproteobacteria</taxon>
        <taxon>Burkholderiales</taxon>
        <taxon>Comamonadaceae</taxon>
        <taxon>Oryzisolibacter</taxon>
    </lineage>
</organism>
<dbReference type="NCBIfam" id="TIGR02937">
    <property type="entry name" value="sigma70-ECF"/>
    <property type="match status" value="1"/>
</dbReference>
<dbReference type="GO" id="GO:0016987">
    <property type="term" value="F:sigma factor activity"/>
    <property type="evidence" value="ECO:0007669"/>
    <property type="project" value="UniProtKB-KW"/>
</dbReference>
<dbReference type="InterPro" id="IPR014284">
    <property type="entry name" value="RNA_pol_sigma-70_dom"/>
</dbReference>
<gene>
    <name evidence="8" type="ORF">SAMN05428957_10679</name>
</gene>
<dbReference type="RefSeq" id="WP_091570084.1">
    <property type="nucleotide sequence ID" value="NZ_FNHP01000006.1"/>
</dbReference>
<evidence type="ECO:0000256" key="4">
    <source>
        <dbReference type="ARBA" id="ARBA00023125"/>
    </source>
</evidence>
<evidence type="ECO:0000256" key="3">
    <source>
        <dbReference type="ARBA" id="ARBA00023082"/>
    </source>
</evidence>
<dbReference type="InterPro" id="IPR013324">
    <property type="entry name" value="RNA_pol_sigma_r3/r4-like"/>
</dbReference>
<dbReference type="Proteomes" id="UP000198552">
    <property type="component" value="Unassembled WGS sequence"/>
</dbReference>
<dbReference type="InterPro" id="IPR013325">
    <property type="entry name" value="RNA_pol_sigma_r2"/>
</dbReference>
<comment type="similarity">
    <text evidence="1">Belongs to the sigma-70 factor family. ECF subfamily.</text>
</comment>
<dbReference type="SUPFAM" id="SSF88659">
    <property type="entry name" value="Sigma3 and sigma4 domains of RNA polymerase sigma factors"/>
    <property type="match status" value="1"/>
</dbReference>
<proteinExistence type="inferred from homology"/>
<dbReference type="PANTHER" id="PTHR43133">
    <property type="entry name" value="RNA POLYMERASE ECF-TYPE SIGMA FACTO"/>
    <property type="match status" value="1"/>
</dbReference>
<dbReference type="AlphaFoldDB" id="A0A1G9TEE2"/>
<feature type="domain" description="RNA polymerase sigma factor 70 region 4 type 2" evidence="7">
    <location>
        <begin position="106"/>
        <end position="156"/>
    </location>
</feature>
<reference evidence="9" key="1">
    <citation type="submission" date="2016-10" db="EMBL/GenBank/DDBJ databases">
        <authorList>
            <person name="Varghese N."/>
            <person name="Submissions S."/>
        </authorList>
    </citation>
    <scope>NUCLEOTIDE SEQUENCE [LARGE SCALE GENOMIC DNA]</scope>
    <source>
        <strain evidence="9">EPL6</strain>
    </source>
</reference>
<dbReference type="Gene3D" id="1.10.10.10">
    <property type="entry name" value="Winged helix-like DNA-binding domain superfamily/Winged helix DNA-binding domain"/>
    <property type="match status" value="1"/>
</dbReference>
<keyword evidence="3" id="KW-0731">Sigma factor</keyword>
<dbReference type="InterPro" id="IPR007627">
    <property type="entry name" value="RNA_pol_sigma70_r2"/>
</dbReference>